<gene>
    <name evidence="2" type="ORF">BC349_03250</name>
</gene>
<evidence type="ECO:0000313" key="3">
    <source>
        <dbReference type="Proteomes" id="UP000765802"/>
    </source>
</evidence>
<protein>
    <submittedName>
        <fullName evidence="2">[Fe-S]-binding protein</fullName>
    </submittedName>
</protein>
<dbReference type="Pfam" id="PF01521">
    <property type="entry name" value="Fe-S_biosyn"/>
    <property type="match status" value="1"/>
</dbReference>
<evidence type="ECO:0000259" key="1">
    <source>
        <dbReference type="Pfam" id="PF01521"/>
    </source>
</evidence>
<dbReference type="PANTHER" id="PTHR47265:SF1">
    <property type="entry name" value="IRON-SULFUR ASSEMBLY PROTEIN ISCA, CHLOROPLASTIC"/>
    <property type="match status" value="1"/>
</dbReference>
<dbReference type="InterPro" id="IPR035903">
    <property type="entry name" value="HesB-like_dom_sf"/>
</dbReference>
<dbReference type="NCBIfam" id="TIGR00049">
    <property type="entry name" value="iron-sulfur cluster assembly accessory protein"/>
    <property type="match status" value="1"/>
</dbReference>
<dbReference type="InterPro" id="IPR017870">
    <property type="entry name" value="FeS_cluster_insertion_CS"/>
</dbReference>
<dbReference type="RefSeq" id="WP_187255300.1">
    <property type="nucleotide sequence ID" value="NZ_JBHULF010000006.1"/>
</dbReference>
<dbReference type="Proteomes" id="UP000765802">
    <property type="component" value="Unassembled WGS sequence"/>
</dbReference>
<dbReference type="PANTHER" id="PTHR47265">
    <property type="entry name" value="IRON-SULFUR ASSEMBLY PROTEIN ISCA, CHLOROPLASTIC"/>
    <property type="match status" value="1"/>
</dbReference>
<keyword evidence="3" id="KW-1185">Reference proteome</keyword>
<organism evidence="2 3">
    <name type="scientific">Flavihumibacter stibioxidans</name>
    <dbReference type="NCBI Taxonomy" id="1834163"/>
    <lineage>
        <taxon>Bacteria</taxon>
        <taxon>Pseudomonadati</taxon>
        <taxon>Bacteroidota</taxon>
        <taxon>Chitinophagia</taxon>
        <taxon>Chitinophagales</taxon>
        <taxon>Chitinophagaceae</taxon>
        <taxon>Flavihumibacter</taxon>
    </lineage>
</organism>
<dbReference type="InterPro" id="IPR000361">
    <property type="entry name" value="ATAP_core_dom"/>
</dbReference>
<name>A0ABR7M5H0_9BACT</name>
<proteinExistence type="predicted"/>
<dbReference type="EMBL" id="MBUA01000001">
    <property type="protein sequence ID" value="MBC6489970.1"/>
    <property type="molecule type" value="Genomic_DNA"/>
</dbReference>
<feature type="domain" description="Core" evidence="1">
    <location>
        <begin position="10"/>
        <end position="109"/>
    </location>
</feature>
<reference evidence="2 3" key="1">
    <citation type="submission" date="2016-07" db="EMBL/GenBank/DDBJ databases">
        <title>Genome analysis of Flavihumibacter stibioxidans YS-17.</title>
        <authorList>
            <person name="Shi K."/>
            <person name="Han Y."/>
            <person name="Wang G."/>
        </authorList>
    </citation>
    <scope>NUCLEOTIDE SEQUENCE [LARGE SCALE GENOMIC DNA]</scope>
    <source>
        <strain evidence="2 3">YS-17</strain>
    </source>
</reference>
<dbReference type="InterPro" id="IPR031108">
    <property type="entry name" value="IscA_plant_cyanobact"/>
</dbReference>
<dbReference type="PROSITE" id="PS01152">
    <property type="entry name" value="HESB"/>
    <property type="match status" value="1"/>
</dbReference>
<sequence length="114" mass="12268">METLIQPPVSFTAGAIREISRLRMEPGFDAGKFLRVGVKGGGCSGLSYVLGFDETAETDEYFEIEGIPCIMNKSHGIYLAGMEIDWQDGLNARGFTFTNPNASKTCGCGTSFAV</sequence>
<accession>A0ABR7M5H0</accession>
<dbReference type="Gene3D" id="2.60.300.12">
    <property type="entry name" value="HesB-like domain"/>
    <property type="match status" value="1"/>
</dbReference>
<dbReference type="InterPro" id="IPR016092">
    <property type="entry name" value="ATAP"/>
</dbReference>
<comment type="caution">
    <text evidence="2">The sequence shown here is derived from an EMBL/GenBank/DDBJ whole genome shotgun (WGS) entry which is preliminary data.</text>
</comment>
<evidence type="ECO:0000313" key="2">
    <source>
        <dbReference type="EMBL" id="MBC6489970.1"/>
    </source>
</evidence>
<dbReference type="SUPFAM" id="SSF89360">
    <property type="entry name" value="HesB-like domain"/>
    <property type="match status" value="1"/>
</dbReference>